<dbReference type="KEGG" id="rul:UC8_19400"/>
<dbReference type="PANTHER" id="PTHR11075">
    <property type="entry name" value="PEPTIDE CHAIN RELEASE FACTOR"/>
    <property type="match status" value="1"/>
</dbReference>
<reference evidence="3 4" key="1">
    <citation type="submission" date="2019-08" db="EMBL/GenBank/DDBJ databases">
        <title>Deep-cultivation of Planctomycetes and their phenomic and genomic characterization uncovers novel biology.</title>
        <authorList>
            <person name="Wiegand S."/>
            <person name="Jogler M."/>
            <person name="Boedeker C."/>
            <person name="Pinto D."/>
            <person name="Vollmers J."/>
            <person name="Rivas-Marin E."/>
            <person name="Kohn T."/>
            <person name="Peeters S.H."/>
            <person name="Heuer A."/>
            <person name="Rast P."/>
            <person name="Oberbeckmann S."/>
            <person name="Bunk B."/>
            <person name="Jeske O."/>
            <person name="Meyerdierks A."/>
            <person name="Storesund J.E."/>
            <person name="Kallscheuer N."/>
            <person name="Luecker S."/>
            <person name="Lage O.M."/>
            <person name="Pohl T."/>
            <person name="Merkel B.J."/>
            <person name="Hornburger P."/>
            <person name="Mueller R.-W."/>
            <person name="Bruemmer F."/>
            <person name="Labrenz M."/>
            <person name="Spormann A.M."/>
            <person name="Op den Camp H."/>
            <person name="Overmann J."/>
            <person name="Amann R."/>
            <person name="Jetten M.S.M."/>
            <person name="Mascher T."/>
            <person name="Medema M.H."/>
            <person name="Devos D.P."/>
            <person name="Kaster A.-K."/>
            <person name="Ovreas L."/>
            <person name="Rohde M."/>
            <person name="Galperin M.Y."/>
            <person name="Jogler C."/>
        </authorList>
    </citation>
    <scope>NUCLEOTIDE SEQUENCE [LARGE SCALE GENOMIC DNA]</scope>
    <source>
        <strain evidence="3 4">UC8</strain>
    </source>
</reference>
<feature type="domain" description="Prokaryotic-type class I peptide chain release factors" evidence="2">
    <location>
        <begin position="23"/>
        <end position="39"/>
    </location>
</feature>
<dbReference type="OrthoDB" id="9815709at2"/>
<dbReference type="InterPro" id="IPR052104">
    <property type="entry name" value="Mito_Release_Factor_mL62"/>
</dbReference>
<dbReference type="RefSeq" id="WP_068136364.1">
    <property type="nucleotide sequence ID" value="NZ_CP042914.1"/>
</dbReference>
<dbReference type="NCBIfam" id="NF006718">
    <property type="entry name" value="PRK09256.1"/>
    <property type="match status" value="1"/>
</dbReference>
<dbReference type="AlphaFoldDB" id="A0A5B9QLP8"/>
<evidence type="ECO:0000256" key="1">
    <source>
        <dbReference type="SAM" id="MobiDB-lite"/>
    </source>
</evidence>
<dbReference type="Gene3D" id="3.30.160.20">
    <property type="match status" value="1"/>
</dbReference>
<evidence type="ECO:0000313" key="4">
    <source>
        <dbReference type="Proteomes" id="UP000325286"/>
    </source>
</evidence>
<keyword evidence="3" id="KW-0378">Hydrolase</keyword>
<name>A0A5B9QLP8_9BACT</name>
<dbReference type="EMBL" id="CP042914">
    <property type="protein sequence ID" value="QEG39938.1"/>
    <property type="molecule type" value="Genomic_DNA"/>
</dbReference>
<accession>A0A5B9QLP8</accession>
<feature type="compositionally biased region" description="Basic residues" evidence="1">
    <location>
        <begin position="107"/>
        <end position="141"/>
    </location>
</feature>
<dbReference type="InterPro" id="IPR000352">
    <property type="entry name" value="Pep_chain_release_fac_I"/>
</dbReference>
<dbReference type="EC" id="3.1.1.29" evidence="3"/>
<feature type="region of interest" description="Disordered" evidence="1">
    <location>
        <begin position="102"/>
        <end position="141"/>
    </location>
</feature>
<dbReference type="SUPFAM" id="SSF110916">
    <property type="entry name" value="Peptidyl-tRNA hydrolase domain-like"/>
    <property type="match status" value="1"/>
</dbReference>
<proteinExistence type="predicted"/>
<protein>
    <submittedName>
        <fullName evidence="3">Peptidyl-tRNA hydrolase ArfB</fullName>
        <ecNumber evidence="3">3.1.1.29</ecNumber>
    </submittedName>
</protein>
<evidence type="ECO:0000313" key="3">
    <source>
        <dbReference type="EMBL" id="QEG39938.1"/>
    </source>
</evidence>
<dbReference type="Pfam" id="PF00472">
    <property type="entry name" value="RF-1"/>
    <property type="match status" value="1"/>
</dbReference>
<dbReference type="FunFam" id="3.30.160.20:FF:000046">
    <property type="entry name" value="Peptidyl-tRNA hydrolase ICT1"/>
    <property type="match status" value="1"/>
</dbReference>
<dbReference type="PANTHER" id="PTHR11075:SF54">
    <property type="entry name" value="LARGE RIBOSOMAL SUBUNIT PROTEIN ML62"/>
    <property type="match status" value="1"/>
</dbReference>
<organism evidence="3 4">
    <name type="scientific">Roseimaritima ulvae</name>
    <dbReference type="NCBI Taxonomy" id="980254"/>
    <lineage>
        <taxon>Bacteria</taxon>
        <taxon>Pseudomonadati</taxon>
        <taxon>Planctomycetota</taxon>
        <taxon>Planctomycetia</taxon>
        <taxon>Pirellulales</taxon>
        <taxon>Pirellulaceae</taxon>
        <taxon>Roseimaritima</taxon>
    </lineage>
</organism>
<dbReference type="Proteomes" id="UP000325286">
    <property type="component" value="Chromosome"/>
</dbReference>
<dbReference type="PROSITE" id="PS00745">
    <property type="entry name" value="RF_PROK_I"/>
    <property type="match status" value="1"/>
</dbReference>
<dbReference type="GO" id="GO:0016150">
    <property type="term" value="F:translation release factor activity, codon nonspecific"/>
    <property type="evidence" value="ECO:0007669"/>
    <property type="project" value="TreeGrafter"/>
</dbReference>
<evidence type="ECO:0000259" key="2">
    <source>
        <dbReference type="PROSITE" id="PS00745"/>
    </source>
</evidence>
<dbReference type="GO" id="GO:0004045">
    <property type="term" value="F:peptidyl-tRNA hydrolase activity"/>
    <property type="evidence" value="ECO:0007669"/>
    <property type="project" value="UniProtKB-EC"/>
</dbReference>
<gene>
    <name evidence="3" type="primary">arfB</name>
    <name evidence="3" type="ORF">UC8_19400</name>
</gene>
<sequence length="141" mass="16452">MDNLVINRRLTIPASQLSVSFARSSGPGGQNVNKVNSKVTLRWQIRDQPLISRAWRERFLQRFGTRVNVRGELVVSSERYRDQPRNLEDCREKLAEMLRQVASAPQIRKKTKPTLGSKRRRLDAKKRQSQKKRLRGRPTMD</sequence>
<keyword evidence="4" id="KW-1185">Reference proteome</keyword>